<feature type="domain" description="THAP-type" evidence="7">
    <location>
        <begin position="485"/>
        <end position="565"/>
    </location>
</feature>
<dbReference type="AlphaFoldDB" id="A0A815RWV6"/>
<keyword evidence="1" id="KW-0479">Metal-binding</keyword>
<evidence type="ECO:0000256" key="1">
    <source>
        <dbReference type="ARBA" id="ARBA00022723"/>
    </source>
</evidence>
<dbReference type="Gene3D" id="3.30.160.60">
    <property type="entry name" value="Classic Zinc Finger"/>
    <property type="match status" value="1"/>
</dbReference>
<dbReference type="EMBL" id="CAJNOW010000111">
    <property type="protein sequence ID" value="CAF1239276.1"/>
    <property type="molecule type" value="Genomic_DNA"/>
</dbReference>
<feature type="compositionally biased region" description="Acidic residues" evidence="6">
    <location>
        <begin position="758"/>
        <end position="772"/>
    </location>
</feature>
<feature type="compositionally biased region" description="Low complexity" evidence="6">
    <location>
        <begin position="802"/>
        <end position="837"/>
    </location>
</feature>
<dbReference type="SUPFAM" id="SSF57716">
    <property type="entry name" value="Glucocorticoid receptor-like (DNA-binding domain)"/>
    <property type="match status" value="2"/>
</dbReference>
<feature type="region of interest" description="Disordered" evidence="6">
    <location>
        <begin position="705"/>
        <end position="863"/>
    </location>
</feature>
<dbReference type="PROSITE" id="PS00028">
    <property type="entry name" value="ZINC_FINGER_C2H2_1"/>
    <property type="match status" value="1"/>
</dbReference>
<reference evidence="9" key="1">
    <citation type="submission" date="2021-02" db="EMBL/GenBank/DDBJ databases">
        <authorList>
            <person name="Nowell W R."/>
        </authorList>
    </citation>
    <scope>NUCLEOTIDE SEQUENCE</scope>
</reference>
<evidence type="ECO:0000313" key="10">
    <source>
        <dbReference type="Proteomes" id="UP000663855"/>
    </source>
</evidence>
<gene>
    <name evidence="9" type="ORF">CJN711_LOCUS26253</name>
    <name evidence="8" type="ORF">KQP761_LOCUS1712</name>
</gene>
<evidence type="ECO:0000256" key="4">
    <source>
        <dbReference type="ARBA" id="ARBA00023125"/>
    </source>
</evidence>
<dbReference type="OrthoDB" id="10032537at2759"/>
<feature type="compositionally biased region" description="Low complexity" evidence="6">
    <location>
        <begin position="604"/>
        <end position="626"/>
    </location>
</feature>
<keyword evidence="3" id="KW-0862">Zinc</keyword>
<dbReference type="GO" id="GO:0008270">
    <property type="term" value="F:zinc ion binding"/>
    <property type="evidence" value="ECO:0007669"/>
    <property type="project" value="UniProtKB-KW"/>
</dbReference>
<feature type="compositionally biased region" description="Polar residues" evidence="6">
    <location>
        <begin position="646"/>
        <end position="661"/>
    </location>
</feature>
<feature type="compositionally biased region" description="Basic and acidic residues" evidence="6">
    <location>
        <begin position="775"/>
        <end position="797"/>
    </location>
</feature>
<dbReference type="InterPro" id="IPR013087">
    <property type="entry name" value="Znf_C2H2_type"/>
</dbReference>
<comment type="caution">
    <text evidence="9">The sequence shown here is derived from an EMBL/GenBank/DDBJ whole genome shotgun (WGS) entry which is preliminary data.</text>
</comment>
<dbReference type="PROSITE" id="PS50950">
    <property type="entry name" value="ZF_THAP"/>
    <property type="match status" value="2"/>
</dbReference>
<evidence type="ECO:0000313" key="8">
    <source>
        <dbReference type="EMBL" id="CAF1239276.1"/>
    </source>
</evidence>
<feature type="compositionally biased region" description="Polar residues" evidence="6">
    <location>
        <begin position="732"/>
        <end position="755"/>
    </location>
</feature>
<dbReference type="SMART" id="SM00355">
    <property type="entry name" value="ZnF_C2H2"/>
    <property type="match status" value="4"/>
</dbReference>
<accession>A0A815RWV6</accession>
<evidence type="ECO:0000256" key="2">
    <source>
        <dbReference type="ARBA" id="ARBA00022771"/>
    </source>
</evidence>
<dbReference type="PANTHER" id="PTHR46600">
    <property type="entry name" value="THAP DOMAIN-CONTAINING"/>
    <property type="match status" value="1"/>
</dbReference>
<dbReference type="EMBL" id="CAJNOV010012355">
    <property type="protein sequence ID" value="CAF1482642.1"/>
    <property type="molecule type" value="Genomic_DNA"/>
</dbReference>
<sequence>MSWFNKNKNNSSLFFSNKPLTNHRTCTSCCPYDAENLLHPKFNNFLSHDTDVKENGFKKNSDTCCLSKLQVDCRIQCYKKKKNHEKMMNTKIYDSINSTPNIKRSISSSSGRLSSIQKRKRFDSTTNTNSHYIRNYDFDDQASSSSLSTLSNINESEITEQTFSSVESEKKLKYNYKSASTIFNECIHALQYRKRSPSKLHINQNIQDLKTSINNLTELIVQQQNPSQISTLSKPTISISFLDRLRRVFKLFKSSSKPTNDCINEECFRILECNHLTKQTLLGVYQLFDRNETLFLNWAHFNNNEPICIVQGCPNGIQTNPSVQYFAVPVHITSIAAAWYKNTMRTDLTPSHTHRICEQHFEEPCFDYVGNNTKVLKPKSLPTLFDLEVFYKMIAYQDKLQESNKSIKKTNITFHTSNPDLDGRTLEPILKMNLESGHVKTRLAPTQTSSNSPQEQNDNANIKNQSSFIVNKPALNQHESFESKASSRCHVEGCAHNYVARRHRVQLYKIPRDPTIARKWLDACGYENIPVSTSTSTFKVCREHFTQNDFEGPTTLRPDALPSLFTTYSRSLMDKNNLNDSNSPAKRFRSDMASIRAKQTAPMTNSSSNNNNNNNNTTTINNNTNNKRMQTPYRNNNNNNNNNNNKQYSHEQQTLSPSPTRENFDENIKQILNDSKQSVDMELNMNCMEEQLTEAQLVHCPVKALDRTDTTNGTTPKPRNPVGRPRIHPREPSSTTATVSTPMNNSIARRSNYRSNYVEDDPNEFEEYDDWNAGDYDHDDTTRDRDWLNRQQDDRLPWSKRNNSTINNYSSNYQRNNNTTTTNTNTTANNNTNSYRNVRQPVSFQQQQQQQEQRQTNNNQQRQNRGQFYQTQFVKPEPTRKATIPFLQPAFAPNATTQYPRDQPLPRLKPGTVRTREEGLEVELEHTYKRALSKYYGQKPGRNLPLSDYGDFRSQCPMCENLLFDNNIQLITHLCQHFDQQQNNNNEQQFQPNTNSPFEQINTKCSHCQSEFSNPYFLAIHIDDKHMLEMNEYRCRICEQRHTSLLELIAHLNLCHCGLEMPYFCEVCSFRTSMQADMIYHIDEVHKSTRYFFCPYCFIGIELPFITNSSTILNGTSAYKHLLLHFNKVDQGRTIQSKFKHCRKCVLHVSSMKDHLQRDHLNIVDGIKATYYDEDENLEKQSDEGEQYDDSMMDTSSLSIDKSSTARYVTPAKSG</sequence>
<evidence type="ECO:0000256" key="6">
    <source>
        <dbReference type="SAM" id="MobiDB-lite"/>
    </source>
</evidence>
<protein>
    <recommendedName>
        <fullName evidence="7">THAP-type domain-containing protein</fullName>
    </recommendedName>
</protein>
<dbReference type="Pfam" id="PF05485">
    <property type="entry name" value="THAP"/>
    <property type="match status" value="2"/>
</dbReference>
<feature type="region of interest" description="Disordered" evidence="6">
    <location>
        <begin position="1175"/>
        <end position="1215"/>
    </location>
</feature>
<dbReference type="InterPro" id="IPR006612">
    <property type="entry name" value="THAP_Znf"/>
</dbReference>
<name>A0A815RWV6_9BILA</name>
<feature type="compositionally biased region" description="Low complexity" evidence="6">
    <location>
        <begin position="845"/>
        <end position="863"/>
    </location>
</feature>
<feature type="compositionally biased region" description="Low complexity" evidence="6">
    <location>
        <begin position="635"/>
        <end position="645"/>
    </location>
</feature>
<evidence type="ECO:0000313" key="9">
    <source>
        <dbReference type="EMBL" id="CAF1482642.1"/>
    </source>
</evidence>
<organism evidence="9 10">
    <name type="scientific">Rotaria magnacalcarata</name>
    <dbReference type="NCBI Taxonomy" id="392030"/>
    <lineage>
        <taxon>Eukaryota</taxon>
        <taxon>Metazoa</taxon>
        <taxon>Spiralia</taxon>
        <taxon>Gnathifera</taxon>
        <taxon>Rotifera</taxon>
        <taxon>Eurotatoria</taxon>
        <taxon>Bdelloidea</taxon>
        <taxon>Philodinida</taxon>
        <taxon>Philodinidae</taxon>
        <taxon>Rotaria</taxon>
    </lineage>
</organism>
<dbReference type="Proteomes" id="UP000663855">
    <property type="component" value="Unassembled WGS sequence"/>
</dbReference>
<feature type="compositionally biased region" description="Polar residues" evidence="6">
    <location>
        <begin position="1193"/>
        <end position="1207"/>
    </location>
</feature>
<keyword evidence="4 5" id="KW-0238">DNA-binding</keyword>
<dbReference type="InterPro" id="IPR026516">
    <property type="entry name" value="THAP1/10"/>
</dbReference>
<dbReference type="Proteomes" id="UP000663834">
    <property type="component" value="Unassembled WGS sequence"/>
</dbReference>
<evidence type="ECO:0000256" key="5">
    <source>
        <dbReference type="PROSITE-ProRule" id="PRU00309"/>
    </source>
</evidence>
<dbReference type="GO" id="GO:0043565">
    <property type="term" value="F:sequence-specific DNA binding"/>
    <property type="evidence" value="ECO:0007669"/>
    <property type="project" value="InterPro"/>
</dbReference>
<evidence type="ECO:0000259" key="7">
    <source>
        <dbReference type="PROSITE" id="PS50950"/>
    </source>
</evidence>
<proteinExistence type="predicted"/>
<dbReference type="SMART" id="SM00692">
    <property type="entry name" value="DM3"/>
    <property type="match status" value="2"/>
</dbReference>
<dbReference type="SMART" id="SM00980">
    <property type="entry name" value="THAP"/>
    <property type="match status" value="2"/>
</dbReference>
<feature type="region of interest" description="Disordered" evidence="6">
    <location>
        <begin position="104"/>
        <end position="124"/>
    </location>
</feature>
<keyword evidence="2 5" id="KW-0863">Zinc-finger</keyword>
<feature type="domain" description="THAP-type" evidence="7">
    <location>
        <begin position="304"/>
        <end position="385"/>
    </location>
</feature>
<dbReference type="PANTHER" id="PTHR46600:SF11">
    <property type="entry name" value="THAP DOMAIN-CONTAINING PROTEIN 10"/>
    <property type="match status" value="1"/>
</dbReference>
<feature type="region of interest" description="Disordered" evidence="6">
    <location>
        <begin position="598"/>
        <end position="662"/>
    </location>
</feature>
<feature type="compositionally biased region" description="Low complexity" evidence="6">
    <location>
        <begin position="104"/>
        <end position="116"/>
    </location>
</feature>
<evidence type="ECO:0000256" key="3">
    <source>
        <dbReference type="ARBA" id="ARBA00022833"/>
    </source>
</evidence>